<comment type="caution">
    <text evidence="2">The sequence shown here is derived from an EMBL/GenBank/DDBJ whole genome shotgun (WGS) entry which is preliminary data.</text>
</comment>
<feature type="region of interest" description="Disordered" evidence="1">
    <location>
        <begin position="132"/>
        <end position="177"/>
    </location>
</feature>
<evidence type="ECO:0000313" key="2">
    <source>
        <dbReference type="EMBL" id="GJN23744.1"/>
    </source>
</evidence>
<gene>
    <name evidence="2" type="primary">gb11422</name>
    <name evidence="2" type="ORF">PR202_gb11422</name>
</gene>
<dbReference type="AlphaFoldDB" id="A0AAV5EK69"/>
<keyword evidence="3" id="KW-1185">Reference proteome</keyword>
<evidence type="ECO:0000256" key="1">
    <source>
        <dbReference type="SAM" id="MobiDB-lite"/>
    </source>
</evidence>
<reference evidence="2" key="2">
    <citation type="submission" date="2021-12" db="EMBL/GenBank/DDBJ databases">
        <title>Resequencing data analysis of finger millet.</title>
        <authorList>
            <person name="Hatakeyama M."/>
            <person name="Aluri S."/>
            <person name="Balachadran M.T."/>
            <person name="Sivarajan S.R."/>
            <person name="Poveda L."/>
            <person name="Shimizu-Inatsugi R."/>
            <person name="Schlapbach R."/>
            <person name="Sreeman S.M."/>
            <person name="Shimizu K.K."/>
        </authorList>
    </citation>
    <scope>NUCLEOTIDE SEQUENCE</scope>
</reference>
<reference evidence="2" key="1">
    <citation type="journal article" date="2018" name="DNA Res.">
        <title>Multiple hybrid de novo genome assembly of finger millet, an orphan allotetraploid crop.</title>
        <authorList>
            <person name="Hatakeyama M."/>
            <person name="Aluri S."/>
            <person name="Balachadran M.T."/>
            <person name="Sivarajan S.R."/>
            <person name="Patrignani A."/>
            <person name="Gruter S."/>
            <person name="Poveda L."/>
            <person name="Shimizu-Inatsugi R."/>
            <person name="Baeten J."/>
            <person name="Francoijs K.J."/>
            <person name="Nataraja K.N."/>
            <person name="Reddy Y.A.N."/>
            <person name="Phadnis S."/>
            <person name="Ravikumar R.L."/>
            <person name="Schlapbach R."/>
            <person name="Sreeman S.M."/>
            <person name="Shimizu K.K."/>
        </authorList>
    </citation>
    <scope>NUCLEOTIDE SEQUENCE</scope>
</reference>
<protein>
    <submittedName>
        <fullName evidence="2">Uncharacterized protein</fullName>
    </submittedName>
</protein>
<evidence type="ECO:0000313" key="3">
    <source>
        <dbReference type="Proteomes" id="UP001054889"/>
    </source>
</evidence>
<feature type="compositionally biased region" description="Basic and acidic residues" evidence="1">
    <location>
        <begin position="141"/>
        <end position="151"/>
    </location>
</feature>
<sequence>MLCLVDESWSQAIEVPASPQARKGSSRPSLSLTRQVPESWQDLEVVAVRCHRRWRWSCVAARRPLAPPLGSWSRGSCRLPNRRDMDPVGIMDPQSPSLVVAVPRGAGDESATSPRSFRIACLWLYPVEPTANRPPPLKSGETTRRKADLHGEQWTPASLPVRNPKSPPPSPIQRERC</sequence>
<dbReference type="EMBL" id="BQKI01000076">
    <property type="protein sequence ID" value="GJN23744.1"/>
    <property type="molecule type" value="Genomic_DNA"/>
</dbReference>
<organism evidence="2 3">
    <name type="scientific">Eleusine coracana subsp. coracana</name>
    <dbReference type="NCBI Taxonomy" id="191504"/>
    <lineage>
        <taxon>Eukaryota</taxon>
        <taxon>Viridiplantae</taxon>
        <taxon>Streptophyta</taxon>
        <taxon>Embryophyta</taxon>
        <taxon>Tracheophyta</taxon>
        <taxon>Spermatophyta</taxon>
        <taxon>Magnoliopsida</taxon>
        <taxon>Liliopsida</taxon>
        <taxon>Poales</taxon>
        <taxon>Poaceae</taxon>
        <taxon>PACMAD clade</taxon>
        <taxon>Chloridoideae</taxon>
        <taxon>Cynodonteae</taxon>
        <taxon>Eleusininae</taxon>
        <taxon>Eleusine</taxon>
    </lineage>
</organism>
<dbReference type="Proteomes" id="UP001054889">
    <property type="component" value="Unassembled WGS sequence"/>
</dbReference>
<accession>A0AAV5EK69</accession>
<name>A0AAV5EK69_ELECO</name>
<proteinExistence type="predicted"/>